<evidence type="ECO:0000256" key="2">
    <source>
        <dbReference type="PIRSR" id="PIRSR600246-1"/>
    </source>
</evidence>
<evidence type="ECO:0000313" key="8">
    <source>
        <dbReference type="WBParaSite" id="HNAJ_0000771301-mRNA-1"/>
    </source>
</evidence>
<dbReference type="InterPro" id="IPR000246">
    <property type="entry name" value="Peptidase_T2"/>
</dbReference>
<dbReference type="Proteomes" id="UP000278807">
    <property type="component" value="Unassembled WGS sequence"/>
</dbReference>
<evidence type="ECO:0000256" key="5">
    <source>
        <dbReference type="SAM" id="SignalP"/>
    </source>
</evidence>
<comment type="similarity">
    <text evidence="1">Belongs to the Ntn-hydrolase family.</text>
</comment>
<evidence type="ECO:0000256" key="1">
    <source>
        <dbReference type="ARBA" id="ARBA00010872"/>
    </source>
</evidence>
<name>A0A0R3TKK5_RODNA</name>
<evidence type="ECO:0000256" key="3">
    <source>
        <dbReference type="PIRSR" id="PIRSR600246-2"/>
    </source>
</evidence>
<dbReference type="CDD" id="cd04513">
    <property type="entry name" value="Glycosylasparaginase"/>
    <property type="match status" value="1"/>
</dbReference>
<reference evidence="8" key="1">
    <citation type="submission" date="2017-02" db="UniProtKB">
        <authorList>
            <consortium name="WormBaseParasite"/>
        </authorList>
    </citation>
    <scope>IDENTIFICATION</scope>
</reference>
<feature type="chain" id="PRO_5043131881" evidence="5">
    <location>
        <begin position="21"/>
        <end position="358"/>
    </location>
</feature>
<reference evidence="6 7" key="2">
    <citation type="submission" date="2018-11" db="EMBL/GenBank/DDBJ databases">
        <authorList>
            <consortium name="Pathogen Informatics"/>
        </authorList>
    </citation>
    <scope>NUCLEOTIDE SEQUENCE [LARGE SCALE GENOMIC DNA]</scope>
</reference>
<protein>
    <submittedName>
        <fullName evidence="8">N(4)-(Beta-N-acetylglucosaminyl)-L-asparaginase</fullName>
    </submittedName>
</protein>
<dbReference type="GO" id="GO:0005764">
    <property type="term" value="C:lysosome"/>
    <property type="evidence" value="ECO:0007669"/>
    <property type="project" value="TreeGrafter"/>
</dbReference>
<feature type="site" description="Cleavage; by autolysis" evidence="4">
    <location>
        <begin position="219"/>
        <end position="220"/>
    </location>
</feature>
<sequence length="358" mass="38055">MHSLGFLLFVASTQLEFANGRGIVVPWADLYRPSYKPTVVISTWPLLEPARSAFKVLQSGGRPVEAVVAGCTVAEADPNVTSVGYGGSPDEIGNTTLDAMVMDGDTMNVGAVAGMPYIKQAAQIALGVLNSTRHTLLVGEAATRFAESLGYHRTSLSTNESLSIWRQWKNASCQPNFRIPFAWTPDPNQRCGPYHYKNNSSNALRGVRPELGIDEGNHDTIGVIALDQRGRLAVGLSTNGARFRIPGRVGDSPIVGAGGYADSKVGAAAGTGDGDVMMRFLLSFKAVELMRAGKRPSDACSISLKSVRQKGTWYGALIALNADGQYGAACVGFKSFAFVVQNSHSAKNGKIINVKCLA</sequence>
<dbReference type="InterPro" id="IPR029055">
    <property type="entry name" value="Ntn_hydrolases_N"/>
</dbReference>
<organism evidence="8">
    <name type="scientific">Rodentolepis nana</name>
    <name type="common">Dwarf tapeworm</name>
    <name type="synonym">Hymenolepis nana</name>
    <dbReference type="NCBI Taxonomy" id="102285"/>
    <lineage>
        <taxon>Eukaryota</taxon>
        <taxon>Metazoa</taxon>
        <taxon>Spiralia</taxon>
        <taxon>Lophotrochozoa</taxon>
        <taxon>Platyhelminthes</taxon>
        <taxon>Cestoda</taxon>
        <taxon>Eucestoda</taxon>
        <taxon>Cyclophyllidea</taxon>
        <taxon>Hymenolepididae</taxon>
        <taxon>Rodentolepis</taxon>
    </lineage>
</organism>
<feature type="active site" description="Nucleophile" evidence="2">
    <location>
        <position position="220"/>
    </location>
</feature>
<dbReference type="SUPFAM" id="SSF56235">
    <property type="entry name" value="N-terminal nucleophile aminohydrolases (Ntn hydrolases)"/>
    <property type="match status" value="1"/>
</dbReference>
<evidence type="ECO:0000313" key="6">
    <source>
        <dbReference type="EMBL" id="VDO03569.1"/>
    </source>
</evidence>
<dbReference type="WBParaSite" id="HNAJ_0000771301-mRNA-1">
    <property type="protein sequence ID" value="HNAJ_0000771301-mRNA-1"/>
    <property type="gene ID" value="HNAJ_0000771301"/>
</dbReference>
<dbReference type="PANTHER" id="PTHR10188:SF6">
    <property type="entry name" value="N(4)-(BETA-N-ACETYLGLUCOSAMINYL)-L-ASPARAGINASE"/>
    <property type="match status" value="1"/>
</dbReference>
<dbReference type="EMBL" id="UZAE01012111">
    <property type="protein sequence ID" value="VDO03569.1"/>
    <property type="molecule type" value="Genomic_DNA"/>
</dbReference>
<feature type="binding site" evidence="3">
    <location>
        <begin position="248"/>
        <end position="251"/>
    </location>
    <ligand>
        <name>substrate</name>
    </ligand>
</feature>
<keyword evidence="5" id="KW-0732">Signal</keyword>
<accession>A0A0R3TKK5</accession>
<dbReference type="Pfam" id="PF01112">
    <property type="entry name" value="Asparaginase_2"/>
    <property type="match status" value="1"/>
</dbReference>
<evidence type="ECO:0000313" key="7">
    <source>
        <dbReference type="Proteomes" id="UP000278807"/>
    </source>
</evidence>
<gene>
    <name evidence="6" type="ORF">HNAJ_LOCUS7709</name>
</gene>
<dbReference type="AlphaFoldDB" id="A0A0R3TKK5"/>
<dbReference type="PANTHER" id="PTHR10188">
    <property type="entry name" value="L-ASPARAGINASE"/>
    <property type="match status" value="1"/>
</dbReference>
<feature type="signal peptide" evidence="5">
    <location>
        <begin position="1"/>
        <end position="20"/>
    </location>
</feature>
<keyword evidence="7" id="KW-1185">Reference proteome</keyword>
<dbReference type="STRING" id="102285.A0A0R3TKK5"/>
<dbReference type="FunFam" id="3.60.20.30:FF:000005">
    <property type="entry name" value="N(4)-(Beta-N-acetylglucosaminyl)-L-asparaginase"/>
    <property type="match status" value="1"/>
</dbReference>
<dbReference type="OrthoDB" id="188713at2759"/>
<dbReference type="GO" id="GO:0003948">
    <property type="term" value="F:N4-(beta-N-acetylglucosaminyl)-L-asparaginase activity"/>
    <property type="evidence" value="ECO:0007669"/>
    <property type="project" value="TreeGrafter"/>
</dbReference>
<evidence type="ECO:0000256" key="4">
    <source>
        <dbReference type="PIRSR" id="PIRSR600246-3"/>
    </source>
</evidence>
<proteinExistence type="inferred from homology"/>
<feature type="binding site" evidence="3">
    <location>
        <begin position="271"/>
        <end position="274"/>
    </location>
    <ligand>
        <name>substrate</name>
    </ligand>
</feature>
<dbReference type="Gene3D" id="3.60.20.30">
    <property type="entry name" value="(Glycosyl)asparaginase"/>
    <property type="match status" value="1"/>
</dbReference>